<dbReference type="VEuPathDB" id="AmoebaDB:EIN_274130"/>
<dbReference type="GO" id="GO:0008483">
    <property type="term" value="F:transaminase activity"/>
    <property type="evidence" value="ECO:0007669"/>
    <property type="project" value="UniProtKB-KW"/>
</dbReference>
<evidence type="ECO:0000256" key="2">
    <source>
        <dbReference type="ARBA" id="ARBA00009320"/>
    </source>
</evidence>
<evidence type="ECO:0000256" key="1">
    <source>
        <dbReference type="ARBA" id="ARBA00001933"/>
    </source>
</evidence>
<evidence type="ECO:0000313" key="6">
    <source>
        <dbReference type="EMBL" id="BAN40591.1"/>
    </source>
</evidence>
<comment type="cofactor">
    <cofactor evidence="1 5">
        <name>pyridoxal 5'-phosphate</name>
        <dbReference type="ChEBI" id="CHEBI:597326"/>
    </cofactor>
</comment>
<dbReference type="PROSITE" id="PS00770">
    <property type="entry name" value="AA_TRANSFER_CLASS_4"/>
    <property type="match status" value="1"/>
</dbReference>
<dbReference type="EMBL" id="AK422086">
    <property type="protein sequence ID" value="BAN40591.1"/>
    <property type="molecule type" value="mRNA"/>
</dbReference>
<protein>
    <submittedName>
        <fullName evidence="6">D-alanine aminotransferase, putative</fullName>
    </submittedName>
</protein>
<dbReference type="Gene3D" id="3.20.10.10">
    <property type="entry name" value="D-amino Acid Aminotransferase, subunit A, domain 2"/>
    <property type="match status" value="1"/>
</dbReference>
<reference evidence="6" key="1">
    <citation type="submission" date="2012-06" db="EMBL/GenBank/DDBJ databases">
        <title>Short 5' UTR of Entamoeba genes.</title>
        <authorList>
            <person name="Hiranuka K."/>
            <person name="Kumagai M."/>
            <person name="Wakaguri H."/>
            <person name="Suzuki Y."/>
            <person name="Sugano S."/>
            <person name="Watanabe J."/>
            <person name="Makioka A."/>
        </authorList>
    </citation>
    <scope>NUCLEOTIDE SEQUENCE</scope>
    <source>
        <strain evidence="6">IP1</strain>
    </source>
</reference>
<name>S0B220_ENTIV</name>
<dbReference type="Pfam" id="PF01063">
    <property type="entry name" value="Aminotran_4"/>
    <property type="match status" value="1"/>
</dbReference>
<keyword evidence="6" id="KW-0808">Transferase</keyword>
<keyword evidence="6" id="KW-0032">Aminotransferase</keyword>
<dbReference type="PANTHER" id="PTHR42743">
    <property type="entry name" value="AMINO-ACID AMINOTRANSFERASE"/>
    <property type="match status" value="1"/>
</dbReference>
<sequence>MSVYLTKQQVVGSYVTINSSLVSVESKELEELTQPTTEPLVYEVIRVINSKVLFKEDHIARLTKSIEKVEAQKQNSSAVEIVQTQLPKLISRLQLVNGNLRVVVSPSIVLVHQNVHHYPTEEMRRNGVILGEVQVTRENPNMKSIRQNYTTTVSEAMKQVYFGQVVFSVLLINSDQCYTEGSHSNVFFVKNNTLYTTPDNLVLIGVTRKYVLQAAQALGMNVVTQCVHTSELYQFKAFLSGTSLNVLPIHSVGNVILESEKDQTIKNLENEYLQIVHRYLDAQE</sequence>
<evidence type="ECO:0000256" key="4">
    <source>
        <dbReference type="RuleBase" id="RU004106"/>
    </source>
</evidence>
<accession>S0B220</accession>
<evidence type="ECO:0000256" key="3">
    <source>
        <dbReference type="ARBA" id="ARBA00022898"/>
    </source>
</evidence>
<organism evidence="6">
    <name type="scientific">Entamoeba invadens</name>
    <dbReference type="NCBI Taxonomy" id="33085"/>
    <lineage>
        <taxon>Eukaryota</taxon>
        <taxon>Amoebozoa</taxon>
        <taxon>Evosea</taxon>
        <taxon>Archamoebae</taxon>
        <taxon>Mastigamoebida</taxon>
        <taxon>Entamoebidae</taxon>
        <taxon>Entamoeba</taxon>
    </lineage>
</organism>
<dbReference type="InterPro" id="IPR043131">
    <property type="entry name" value="BCAT-like_N"/>
</dbReference>
<dbReference type="InterPro" id="IPR001544">
    <property type="entry name" value="Aminotrans_IV"/>
</dbReference>
<dbReference type="InterPro" id="IPR018300">
    <property type="entry name" value="Aminotrans_IV_CS"/>
</dbReference>
<dbReference type="GO" id="GO:0046394">
    <property type="term" value="P:carboxylic acid biosynthetic process"/>
    <property type="evidence" value="ECO:0007669"/>
    <property type="project" value="UniProtKB-ARBA"/>
</dbReference>
<comment type="similarity">
    <text evidence="2 4">Belongs to the class-IV pyridoxal-phosphate-dependent aminotransferase family.</text>
</comment>
<dbReference type="InterPro" id="IPR043132">
    <property type="entry name" value="BCAT-like_C"/>
</dbReference>
<dbReference type="InterPro" id="IPR036038">
    <property type="entry name" value="Aminotransferase-like"/>
</dbReference>
<keyword evidence="3 5" id="KW-0663">Pyridoxal phosphate</keyword>
<dbReference type="AlphaFoldDB" id="S0B220"/>
<dbReference type="InterPro" id="IPR050571">
    <property type="entry name" value="Class-IV_PLP-Dep_Aminotrnsfr"/>
</dbReference>
<proteinExistence type="evidence at transcript level"/>
<dbReference type="Gene3D" id="3.30.470.10">
    <property type="match status" value="1"/>
</dbReference>
<dbReference type="PANTHER" id="PTHR42743:SF11">
    <property type="entry name" value="AMINODEOXYCHORISMATE LYASE"/>
    <property type="match status" value="1"/>
</dbReference>
<dbReference type="SUPFAM" id="SSF56752">
    <property type="entry name" value="D-aminoacid aminotransferase-like PLP-dependent enzymes"/>
    <property type="match status" value="1"/>
</dbReference>
<evidence type="ECO:0000256" key="5">
    <source>
        <dbReference type="RuleBase" id="RU004516"/>
    </source>
</evidence>